<accession>A0A5Q0LNX0</accession>
<feature type="region of interest" description="Disordered" evidence="1">
    <location>
        <begin position="631"/>
        <end position="660"/>
    </location>
</feature>
<dbReference type="EMBL" id="CP045643">
    <property type="protein sequence ID" value="QFZ78209.1"/>
    <property type="molecule type" value="Genomic_DNA"/>
</dbReference>
<dbReference type="AlphaFoldDB" id="A0A5Q0LNX0"/>
<evidence type="ECO:0000256" key="2">
    <source>
        <dbReference type="SAM" id="Phobius"/>
    </source>
</evidence>
<name>A0A5Q0LNX0_9ACTN</name>
<dbReference type="RefSeq" id="WP_153292387.1">
    <property type="nucleotide sequence ID" value="NZ_CP045643.1"/>
</dbReference>
<reference evidence="3 4" key="1">
    <citation type="submission" date="2019-10" db="EMBL/GenBank/DDBJ databases">
        <title>A novel species.</title>
        <authorList>
            <person name="Gao J."/>
        </authorList>
    </citation>
    <scope>NUCLEOTIDE SEQUENCE [LARGE SCALE GENOMIC DNA]</scope>
    <source>
        <strain evidence="3 4">QMT-28</strain>
    </source>
</reference>
<feature type="transmembrane region" description="Helical" evidence="2">
    <location>
        <begin position="229"/>
        <end position="248"/>
    </location>
</feature>
<gene>
    <name evidence="3" type="ORF">GFH48_37360</name>
</gene>
<keyword evidence="2" id="KW-1133">Transmembrane helix</keyword>
<feature type="region of interest" description="Disordered" evidence="1">
    <location>
        <begin position="250"/>
        <end position="271"/>
    </location>
</feature>
<sequence>MPLPPFPRAVRRGRSGLDRAEAALVEEYSDLVRLAYLTLPSSLSRHRRILVAHSLVQRSLRGTRPGRAGPLVPAPRGTARQSLAEKDRLRGRVVRSALAHGRSPRGWPRGMPPPRTVLPTLPVVWGLRLFPRAGGAEELALSQALAGASAAGRAAFVLRRVDGLADATVESLLRTAGVPDPEGALRSANRLDESAGAAARTLLTSREFDACSVLTRPTDLLRRRRRVRFVWAALTAAVITGLVLTVAGQGSAPSRPVTGARTGGGLPRPEDLVRTAGDVWADTSRVDLTAWPARGTRVNDRELLVRALSTWGGPASARRVTMTPGTPTDPPPHSPQLLYAGNVGGDAVVLLYDGRRVVRYSEPLDAPGPGALALARADDADVTTAAALVVHRGARGARYLLAPWIAEASRRDLLRPDSPARPVGVARDGVTAPVPAPSRKAACDTRPVLQLRSSARIVEKHAFLLTDLGELSPAHLTYTPLPGHGSPPAREPREATGGPALLAWAHLACGLEELRGTGVRAVNAWDFAEQELPERGGHAVWTCARASTWRGPGDVELVLRAPASSPSAPAEVVGRARSTAACGRFGRHVVADVHWRSRTGRWYLLAAGSRAVTRIDVSGEVTVRQRGRTLAVRAPRDSRTRVSARLGNGTSLDPVGDPGR</sequence>
<dbReference type="KEGG" id="sfy:GFH48_37360"/>
<organism evidence="3 4">
    <name type="scientific">Streptomyces fagopyri</name>
    <dbReference type="NCBI Taxonomy" id="2662397"/>
    <lineage>
        <taxon>Bacteria</taxon>
        <taxon>Bacillati</taxon>
        <taxon>Actinomycetota</taxon>
        <taxon>Actinomycetes</taxon>
        <taxon>Kitasatosporales</taxon>
        <taxon>Streptomycetaceae</taxon>
        <taxon>Streptomyces</taxon>
    </lineage>
</organism>
<dbReference type="Proteomes" id="UP000326179">
    <property type="component" value="Chromosome"/>
</dbReference>
<feature type="region of interest" description="Disordered" evidence="1">
    <location>
        <begin position="315"/>
        <end position="334"/>
    </location>
</feature>
<evidence type="ECO:0000313" key="3">
    <source>
        <dbReference type="EMBL" id="QFZ78209.1"/>
    </source>
</evidence>
<keyword evidence="4" id="KW-1185">Reference proteome</keyword>
<evidence type="ECO:0000256" key="1">
    <source>
        <dbReference type="SAM" id="MobiDB-lite"/>
    </source>
</evidence>
<keyword evidence="2" id="KW-0812">Transmembrane</keyword>
<evidence type="ECO:0000313" key="4">
    <source>
        <dbReference type="Proteomes" id="UP000326179"/>
    </source>
</evidence>
<proteinExistence type="predicted"/>
<protein>
    <submittedName>
        <fullName evidence="3">Uncharacterized protein</fullName>
    </submittedName>
</protein>
<keyword evidence="2" id="KW-0472">Membrane</keyword>